<dbReference type="Gene3D" id="3.30.710.10">
    <property type="entry name" value="Potassium Channel Kv1.1, Chain A"/>
    <property type="match status" value="2"/>
</dbReference>
<dbReference type="InterPro" id="IPR051095">
    <property type="entry name" value="Dros_DevTransReg"/>
</dbReference>
<dbReference type="OrthoDB" id="6359816at2759"/>
<feature type="compositionally biased region" description="Polar residues" evidence="6">
    <location>
        <begin position="489"/>
        <end position="502"/>
    </location>
</feature>
<dbReference type="Proteomes" id="UP000675881">
    <property type="component" value="Chromosome 1"/>
</dbReference>
<dbReference type="CDD" id="cd18315">
    <property type="entry name" value="BTB_POZ_BAB-like"/>
    <property type="match status" value="1"/>
</dbReference>
<feature type="region of interest" description="Disordered" evidence="6">
    <location>
        <begin position="159"/>
        <end position="182"/>
    </location>
</feature>
<evidence type="ECO:0000313" key="7">
    <source>
        <dbReference type="EMBL" id="CAF2783224.1"/>
    </source>
</evidence>
<dbReference type="GO" id="GO:0048813">
    <property type="term" value="P:dendrite morphogenesis"/>
    <property type="evidence" value="ECO:0007669"/>
    <property type="project" value="UniProtKB-ARBA"/>
</dbReference>
<protein>
    <submittedName>
        <fullName evidence="7">Longitudinals lacking protein-like</fullName>
    </submittedName>
</protein>
<feature type="compositionally biased region" description="Polar residues" evidence="6">
    <location>
        <begin position="515"/>
        <end position="538"/>
    </location>
</feature>
<gene>
    <name evidence="7" type="ORF">LSAA_1620</name>
</gene>
<dbReference type="InterPro" id="IPR000210">
    <property type="entry name" value="BTB/POZ_dom"/>
</dbReference>
<evidence type="ECO:0000256" key="2">
    <source>
        <dbReference type="ARBA" id="ARBA00022782"/>
    </source>
</evidence>
<reference evidence="7" key="1">
    <citation type="submission" date="2021-02" db="EMBL/GenBank/DDBJ databases">
        <authorList>
            <person name="Bekaert M."/>
        </authorList>
    </citation>
    <scope>NUCLEOTIDE SEQUENCE</scope>
    <source>
        <strain evidence="7">IoA-00</strain>
    </source>
</reference>
<keyword evidence="1" id="KW-0217">Developmental protein</keyword>
<comment type="function">
    <text evidence="5">Putative transcription factor required for axon growth and guidance in the central and peripheral nervous systems. Repels CNS axons away from the midline by promoting the expression of the midline repellent sli and its receptor robo.</text>
</comment>
<keyword evidence="4" id="KW-0539">Nucleus</keyword>
<dbReference type="InterPro" id="IPR011333">
    <property type="entry name" value="SKP1/BTB/POZ_sf"/>
</dbReference>
<dbReference type="SMART" id="SM00225">
    <property type="entry name" value="BTB"/>
    <property type="match status" value="2"/>
</dbReference>
<feature type="region of interest" description="Disordered" evidence="6">
    <location>
        <begin position="552"/>
        <end position="576"/>
    </location>
</feature>
<evidence type="ECO:0000256" key="5">
    <source>
        <dbReference type="ARBA" id="ARBA00037382"/>
    </source>
</evidence>
<keyword evidence="8" id="KW-1185">Reference proteome</keyword>
<dbReference type="PROSITE" id="PS50097">
    <property type="entry name" value="BTB"/>
    <property type="match status" value="1"/>
</dbReference>
<evidence type="ECO:0000256" key="3">
    <source>
        <dbReference type="ARBA" id="ARBA00022902"/>
    </source>
</evidence>
<evidence type="ECO:0000256" key="1">
    <source>
        <dbReference type="ARBA" id="ARBA00022473"/>
    </source>
</evidence>
<evidence type="ECO:0000256" key="6">
    <source>
        <dbReference type="SAM" id="MobiDB-lite"/>
    </source>
</evidence>
<accession>A0A7R8CDR6</accession>
<dbReference type="PANTHER" id="PTHR23110">
    <property type="entry name" value="BTB DOMAIN TRANSCRIPTION FACTOR"/>
    <property type="match status" value="1"/>
</dbReference>
<feature type="region of interest" description="Disordered" evidence="6">
    <location>
        <begin position="489"/>
        <end position="538"/>
    </location>
</feature>
<keyword evidence="2" id="KW-0221">Differentiation</keyword>
<keyword evidence="3" id="KW-0524">Neurogenesis</keyword>
<dbReference type="GO" id="GO:0045476">
    <property type="term" value="P:nurse cell apoptotic process"/>
    <property type="evidence" value="ECO:0007669"/>
    <property type="project" value="UniProtKB-ARBA"/>
</dbReference>
<dbReference type="GO" id="GO:0016199">
    <property type="term" value="P:axon midline choice point recognition"/>
    <property type="evidence" value="ECO:0007669"/>
    <property type="project" value="UniProtKB-ARBA"/>
</dbReference>
<dbReference type="EMBL" id="HG994580">
    <property type="protein sequence ID" value="CAF2783224.1"/>
    <property type="molecule type" value="Genomic_DNA"/>
</dbReference>
<evidence type="ECO:0000313" key="8">
    <source>
        <dbReference type="Proteomes" id="UP000675881"/>
    </source>
</evidence>
<dbReference type="PANTHER" id="PTHR23110:SF111">
    <property type="entry name" value="LONGITUDINALS LACKING PROTEIN, ISOFORMS F_I_K_T"/>
    <property type="match status" value="1"/>
</dbReference>
<sequence length="716" mass="80884">MVGVFTSKILDVHFKVTNFPLQPGHFDIMERTKRLLTHNNGLAIIRNFVEKTFKMGSTERLHIRWNDFESNIKCGLSELRQEKELFDVTLACDPSSSPCLTSTLCSICGGVQFHHLESLLAFIYNGEVNVTQEELDSFLAVAEELKIKGLAHNEAFISSLSVPESHPPPNKRPRNEDQGISPEPSITGLCISAYSLKTHSSLVISKETSPNPSKFPPQKEQDIPIGEDDDEIEDVTIVKEEDKYVFESNNDEVDFESESEELCCDTLRDSENTSHPDLNKGGFEKQVFFKLPKLEERVQAIPGSIQGFGSKVRKKKIGQEEFNKPFSKLANTEEEYDSFGRQLVASDYKMRKEIEFQQPPQQSKKRRHISATCAMGSTERLHIRWNDFESNIKLGLSELRQEKELFDVTLACGSKQIKAHKVILSACSPFFRSIIKSVPHEHPLLYLRGVQFHHLESLLAFIYNGEVNVTQEELDSFLAVAEELKVKGLSQNEGSTSSQSVPESHPPPIKRPRNENQGNSLGSSTSGQNTSDYSSTIPSSLVISKETNLYPPPYVIPSKRPPPQQQQPITIGDDDDEIEDVTPLKEEAKYIIGRSDDEIVPNNQSEELENKLHEVKYIEDHKDFESESGELYYDEEASYDTSGPSEDTLPPDRNKDYELQHNDEWISVCEEIQNYFESISVRLGGASYQCLLCAKNLRDRFNAPEPLCHALLSNCG</sequence>
<dbReference type="GO" id="GO:0007526">
    <property type="term" value="P:larval somatic muscle development"/>
    <property type="evidence" value="ECO:0007669"/>
    <property type="project" value="UniProtKB-ARBA"/>
</dbReference>
<feature type="compositionally biased region" description="Pro residues" evidence="6">
    <location>
        <begin position="552"/>
        <end position="565"/>
    </location>
</feature>
<evidence type="ECO:0000256" key="4">
    <source>
        <dbReference type="ARBA" id="ARBA00023242"/>
    </source>
</evidence>
<dbReference type="Pfam" id="PF00651">
    <property type="entry name" value="BTB"/>
    <property type="match status" value="2"/>
</dbReference>
<proteinExistence type="predicted"/>
<dbReference type="GO" id="GO:0007464">
    <property type="term" value="P:R3/R4 cell fate commitment"/>
    <property type="evidence" value="ECO:0007669"/>
    <property type="project" value="UniProtKB-ARBA"/>
</dbReference>
<dbReference type="GO" id="GO:0035167">
    <property type="term" value="P:larval lymph gland hemopoiesis"/>
    <property type="evidence" value="ECO:0007669"/>
    <property type="project" value="UniProtKB-ARBA"/>
</dbReference>
<dbReference type="SUPFAM" id="SSF54695">
    <property type="entry name" value="POZ domain"/>
    <property type="match status" value="2"/>
</dbReference>
<dbReference type="GO" id="GO:0006357">
    <property type="term" value="P:regulation of transcription by RNA polymerase II"/>
    <property type="evidence" value="ECO:0007669"/>
    <property type="project" value="TreeGrafter"/>
</dbReference>
<organism evidence="7 8">
    <name type="scientific">Lepeophtheirus salmonis</name>
    <name type="common">Salmon louse</name>
    <name type="synonym">Caligus salmonis</name>
    <dbReference type="NCBI Taxonomy" id="72036"/>
    <lineage>
        <taxon>Eukaryota</taxon>
        <taxon>Metazoa</taxon>
        <taxon>Ecdysozoa</taxon>
        <taxon>Arthropoda</taxon>
        <taxon>Crustacea</taxon>
        <taxon>Multicrustacea</taxon>
        <taxon>Hexanauplia</taxon>
        <taxon>Copepoda</taxon>
        <taxon>Siphonostomatoida</taxon>
        <taxon>Caligidae</taxon>
        <taxon>Lepeophtheirus</taxon>
    </lineage>
</organism>
<dbReference type="GO" id="GO:0005634">
    <property type="term" value="C:nucleus"/>
    <property type="evidence" value="ECO:0007669"/>
    <property type="project" value="UniProtKB-ARBA"/>
</dbReference>
<feature type="region of interest" description="Disordered" evidence="6">
    <location>
        <begin position="205"/>
        <end position="225"/>
    </location>
</feature>
<name>A0A7R8CDR6_LEPSM</name>
<dbReference type="AlphaFoldDB" id="A0A7R8CDR6"/>
<dbReference type="GO" id="GO:0008406">
    <property type="term" value="P:gonad development"/>
    <property type="evidence" value="ECO:0007669"/>
    <property type="project" value="UniProtKB-ARBA"/>
</dbReference>
<dbReference type="GO" id="GO:0045467">
    <property type="term" value="P:R7 cell development"/>
    <property type="evidence" value="ECO:0007669"/>
    <property type="project" value="UniProtKB-ARBA"/>
</dbReference>